<evidence type="ECO:0000313" key="2">
    <source>
        <dbReference type="Proteomes" id="UP000291338"/>
    </source>
</evidence>
<dbReference type="Proteomes" id="UP000291338">
    <property type="component" value="Unassembled WGS sequence"/>
</dbReference>
<reference evidence="1 2" key="1">
    <citation type="submission" date="2018-01" db="EMBL/GenBank/DDBJ databases">
        <title>Co-occurrence of chitin degradation, pigmentation and bioactivity in marine Pseudoalteromonas.</title>
        <authorList>
            <person name="Paulsen S."/>
            <person name="Gram L."/>
            <person name="Machado H."/>
        </authorList>
    </citation>
    <scope>NUCLEOTIDE SEQUENCE [LARGE SCALE GENOMIC DNA]</scope>
    <source>
        <strain evidence="1 2">S3898</strain>
    </source>
</reference>
<dbReference type="AlphaFoldDB" id="A0A4Q7IHW6"/>
<sequence>SQSENDNSEYTLNKKLTPFKSESFANRMSVIEANGRLQILLSQKEMNKKELEFKKIDLERSKKMFEQGVISAKQKEQKEIEFLQSKRAYKTLESNISQITE</sequence>
<organism evidence="1 2">
    <name type="scientific">Pseudoalteromonas phenolica</name>
    <dbReference type="NCBI Taxonomy" id="161398"/>
    <lineage>
        <taxon>Bacteria</taxon>
        <taxon>Pseudomonadati</taxon>
        <taxon>Pseudomonadota</taxon>
        <taxon>Gammaproteobacteria</taxon>
        <taxon>Alteromonadales</taxon>
        <taxon>Pseudoalteromonadaceae</taxon>
        <taxon>Pseudoalteromonas</taxon>
    </lineage>
</organism>
<proteinExistence type="predicted"/>
<dbReference type="RefSeq" id="WP_206076518.1">
    <property type="nucleotide sequence ID" value="NZ_PPSX01000174.1"/>
</dbReference>
<protein>
    <submittedName>
        <fullName evidence="1">HlyD family secretion protein</fullName>
    </submittedName>
</protein>
<dbReference type="EMBL" id="PPSX01000174">
    <property type="protein sequence ID" value="RZQ51165.1"/>
    <property type="molecule type" value="Genomic_DNA"/>
</dbReference>
<feature type="non-terminal residue" evidence="1">
    <location>
        <position position="1"/>
    </location>
</feature>
<feature type="non-terminal residue" evidence="1">
    <location>
        <position position="101"/>
    </location>
</feature>
<comment type="caution">
    <text evidence="1">The sequence shown here is derived from an EMBL/GenBank/DDBJ whole genome shotgun (WGS) entry which is preliminary data.</text>
</comment>
<evidence type="ECO:0000313" key="1">
    <source>
        <dbReference type="EMBL" id="RZQ51165.1"/>
    </source>
</evidence>
<accession>A0A4Q7IHW6</accession>
<gene>
    <name evidence="1" type="ORF">C1E23_21040</name>
</gene>
<name>A0A4Q7IHW6_9GAMM</name>